<name>A0A913ZFE8_PATMI</name>
<dbReference type="InterPro" id="IPR016024">
    <property type="entry name" value="ARM-type_fold"/>
</dbReference>
<dbReference type="Pfam" id="PF08166">
    <property type="entry name" value="PELP1_HEAT"/>
    <property type="match status" value="1"/>
</dbReference>
<evidence type="ECO:0000259" key="13">
    <source>
        <dbReference type="Pfam" id="PF08166"/>
    </source>
</evidence>
<keyword evidence="9" id="KW-0804">Transcription</keyword>
<comment type="subcellular location">
    <subcellularLocation>
        <location evidence="2">Cytoplasm</location>
    </subcellularLocation>
    <subcellularLocation>
        <location evidence="1">Nucleus</location>
    </subcellularLocation>
</comment>
<evidence type="ECO:0000256" key="4">
    <source>
        <dbReference type="ARBA" id="ARBA00018417"/>
    </source>
</evidence>
<feature type="region of interest" description="Disordered" evidence="12">
    <location>
        <begin position="430"/>
        <end position="470"/>
    </location>
</feature>
<keyword evidence="6" id="KW-0678">Repressor</keyword>
<dbReference type="SUPFAM" id="SSF48371">
    <property type="entry name" value="ARM repeat"/>
    <property type="match status" value="1"/>
</dbReference>
<organism evidence="15 16">
    <name type="scientific">Patiria miniata</name>
    <name type="common">Bat star</name>
    <name type="synonym">Asterina miniata</name>
    <dbReference type="NCBI Taxonomy" id="46514"/>
    <lineage>
        <taxon>Eukaryota</taxon>
        <taxon>Metazoa</taxon>
        <taxon>Echinodermata</taxon>
        <taxon>Eleutherozoa</taxon>
        <taxon>Asterozoa</taxon>
        <taxon>Asteroidea</taxon>
        <taxon>Valvatacea</taxon>
        <taxon>Valvatida</taxon>
        <taxon>Asterinidae</taxon>
        <taxon>Patiria</taxon>
    </lineage>
</organism>
<dbReference type="PANTHER" id="PTHR34105">
    <property type="entry name" value="PROLINE-, GLUTAMIC ACID- AND LEUCINE-RICH PROTEIN 1"/>
    <property type="match status" value="1"/>
</dbReference>
<evidence type="ECO:0000256" key="8">
    <source>
        <dbReference type="ARBA" id="ARBA00023159"/>
    </source>
</evidence>
<sequence>MARPMEDMCSVMLEIFKQESSPLSPDSSISLLTSFIEDTKELQIFGQERNCASWIGYINGCLNSSKTRLEGLSCLGALVSQCPAEIFQQHCVSWVRLLTQTLQSYDSPPIIALASGALRSILKEASQVSELSRELSNTHIAPIITAALELKTEWQESAVEILTACIQYFPGPSGTFRTRVENFLVQLMGSSNDIDIAVSAGQCLALLPRVGGGGQGGVKHTEAWSYYCQRALASIDGVVDKIYGNSRPGKQTEPSQPPFPLPDAPLKEPTRTYTLIRQYKVLCACLQHMLRTDFPEIVKIPVNRILSLCVSILVPNMLSKGLKSSLQSGNFSSVHIEAFNILAALISSCRGNLSLHRNVVNELFVKSHAFRQGVQSEDTKHRVLSGLKLSAYAALEIWLETVGMNSGIETAAEKLLESILTDAQPQAQRTTLKVTSDKPSLTVKSSGKAKKKGETAGGEASTSLAGQQAAVPSPSGRVCLAALKVLRCLQMSVGTRVKPDFHKDVHEFVVPLLLRLQQSPQGLAPAPYSSADCRKALYHVLLSSVIAPHPRWSAPLQCAVGLFSRGRQDTSIKVSSFCAEASIICQSIIHPRVPCLQQPLSLAQLDPKRAPSQSVSEARTRSDPDYMETTDLSVGLATPSQTAEGNSVGLDSGGGIAPSVDKHIPIRSVGIAQPAVATAKMEVPSNGTEESEDSSDEDIEDQEITEDDPGIKEDNQIKGDYQEIIQDRPEVSASKETTSRSDASVASTSSQLQDDSVLASTVSISGGKKVASSSASSDDSKISSPTRRSKRQLARVQEEERRERENAGAREESGDADSGSKKRRREDEDEDETKEEVPEKNLEGDVLDETDVMLASFVDSLPDKE</sequence>
<dbReference type="AlphaFoldDB" id="A0A913ZFE8"/>
<feature type="domain" description="PELP1 middle" evidence="13">
    <location>
        <begin position="527"/>
        <end position="595"/>
    </location>
</feature>
<evidence type="ECO:0000259" key="14">
    <source>
        <dbReference type="Pfam" id="PF08167"/>
    </source>
</evidence>
<reference evidence="15" key="1">
    <citation type="submission" date="2022-11" db="UniProtKB">
        <authorList>
            <consortium name="EnsemblMetazoa"/>
        </authorList>
    </citation>
    <scope>IDENTIFICATION</scope>
</reference>
<feature type="domain" description="Pre-rRNA-processing protein RIX1 N-terminal" evidence="14">
    <location>
        <begin position="50"/>
        <end position="193"/>
    </location>
</feature>
<accession>A0A913ZFE8</accession>
<evidence type="ECO:0000256" key="9">
    <source>
        <dbReference type="ARBA" id="ARBA00023163"/>
    </source>
</evidence>
<evidence type="ECO:0000313" key="15">
    <source>
        <dbReference type="EnsemblMetazoa" id="XP_038050517.1"/>
    </source>
</evidence>
<dbReference type="OrthoDB" id="20900at2759"/>
<feature type="compositionally biased region" description="Polar residues" evidence="12">
    <location>
        <begin position="751"/>
        <end position="761"/>
    </location>
</feature>
<evidence type="ECO:0000256" key="6">
    <source>
        <dbReference type="ARBA" id="ARBA00022491"/>
    </source>
</evidence>
<feature type="region of interest" description="Disordered" evidence="12">
    <location>
        <begin position="677"/>
        <end position="848"/>
    </location>
</feature>
<evidence type="ECO:0000256" key="10">
    <source>
        <dbReference type="ARBA" id="ARBA00023242"/>
    </source>
</evidence>
<dbReference type="EnsemblMetazoa" id="XM_038194589.1">
    <property type="protein sequence ID" value="XP_038050517.1"/>
    <property type="gene ID" value="LOC119723750"/>
</dbReference>
<evidence type="ECO:0000313" key="16">
    <source>
        <dbReference type="Proteomes" id="UP000887568"/>
    </source>
</evidence>
<dbReference type="Pfam" id="PF08167">
    <property type="entry name" value="RIX1"/>
    <property type="match status" value="1"/>
</dbReference>
<dbReference type="RefSeq" id="XP_038050517.1">
    <property type="nucleotide sequence ID" value="XM_038194589.1"/>
</dbReference>
<evidence type="ECO:0000256" key="7">
    <source>
        <dbReference type="ARBA" id="ARBA00022737"/>
    </source>
</evidence>
<feature type="region of interest" description="Disordered" evidence="12">
    <location>
        <begin position="606"/>
        <end position="627"/>
    </location>
</feature>
<keyword evidence="10" id="KW-0539">Nucleus</keyword>
<protein>
    <recommendedName>
        <fullName evidence="4">Proline-, glutamic acid- and leucine-rich protein 1</fullName>
    </recommendedName>
    <alternativeName>
        <fullName evidence="11">Modulator of non-genomic activity of estrogen receptor</fullName>
    </alternativeName>
</protein>
<evidence type="ECO:0000256" key="11">
    <source>
        <dbReference type="ARBA" id="ARBA00030054"/>
    </source>
</evidence>
<evidence type="ECO:0000256" key="2">
    <source>
        <dbReference type="ARBA" id="ARBA00004496"/>
    </source>
</evidence>
<evidence type="ECO:0000256" key="5">
    <source>
        <dbReference type="ARBA" id="ARBA00022490"/>
    </source>
</evidence>
<feature type="compositionally biased region" description="Low complexity" evidence="12">
    <location>
        <begin position="762"/>
        <end position="777"/>
    </location>
</feature>
<dbReference type="GO" id="GO:0005634">
    <property type="term" value="C:nucleus"/>
    <property type="evidence" value="ECO:0007669"/>
    <property type="project" value="UniProtKB-SubCell"/>
</dbReference>
<feature type="compositionally biased region" description="Polar residues" evidence="12">
    <location>
        <begin position="430"/>
        <end position="443"/>
    </location>
</feature>
<comment type="similarity">
    <text evidence="3">Belongs to the RIX1/PELP1 family.</text>
</comment>
<dbReference type="InterPro" id="IPR012980">
    <property type="entry name" value="PELP1_middle"/>
</dbReference>
<dbReference type="Gene3D" id="1.25.10.10">
    <property type="entry name" value="Leucine-rich Repeat Variant"/>
    <property type="match status" value="1"/>
</dbReference>
<dbReference type="CTD" id="27043"/>
<dbReference type="GO" id="GO:0006364">
    <property type="term" value="P:rRNA processing"/>
    <property type="evidence" value="ECO:0007669"/>
    <property type="project" value="TreeGrafter"/>
</dbReference>
<keyword evidence="5" id="KW-0963">Cytoplasm</keyword>
<keyword evidence="16" id="KW-1185">Reference proteome</keyword>
<keyword evidence="7" id="KW-0677">Repeat</keyword>
<dbReference type="GO" id="GO:0005737">
    <property type="term" value="C:cytoplasm"/>
    <property type="evidence" value="ECO:0007669"/>
    <property type="project" value="UniProtKB-SubCell"/>
</dbReference>
<dbReference type="InterPro" id="IPR011989">
    <property type="entry name" value="ARM-like"/>
</dbReference>
<feature type="compositionally biased region" description="Acidic residues" evidence="12">
    <location>
        <begin position="689"/>
        <end position="708"/>
    </location>
</feature>
<evidence type="ECO:0000256" key="12">
    <source>
        <dbReference type="SAM" id="MobiDB-lite"/>
    </source>
</evidence>
<dbReference type="PANTHER" id="PTHR34105:SF1">
    <property type="entry name" value="PROLINE-, GLUTAMIC ACID- AND LEUCINE-RICH PROTEIN 1"/>
    <property type="match status" value="1"/>
</dbReference>
<dbReference type="GeneID" id="119723750"/>
<keyword evidence="8" id="KW-0010">Activator</keyword>
<evidence type="ECO:0000256" key="3">
    <source>
        <dbReference type="ARBA" id="ARBA00010511"/>
    </source>
</evidence>
<dbReference type="Proteomes" id="UP000887568">
    <property type="component" value="Unplaced"/>
</dbReference>
<dbReference type="InterPro" id="IPR012583">
    <property type="entry name" value="RIX1_N"/>
</dbReference>
<dbReference type="OMA" id="DSCGQDM"/>
<feature type="compositionally biased region" description="Basic and acidic residues" evidence="12">
    <location>
        <begin position="709"/>
        <end position="730"/>
    </location>
</feature>
<evidence type="ECO:0000256" key="1">
    <source>
        <dbReference type="ARBA" id="ARBA00004123"/>
    </source>
</evidence>
<feature type="compositionally biased region" description="Low complexity" evidence="12">
    <location>
        <begin position="740"/>
        <end position="750"/>
    </location>
</feature>
<proteinExistence type="inferred from homology"/>
<feature type="compositionally biased region" description="Basic and acidic residues" evidence="12">
    <location>
        <begin position="796"/>
        <end position="813"/>
    </location>
</feature>